<dbReference type="AlphaFoldDB" id="A0A7X1GKC9"/>
<proteinExistence type="predicted"/>
<accession>A0A7X1GKC9</accession>
<evidence type="ECO:0000313" key="3">
    <source>
        <dbReference type="Proteomes" id="UP000526003"/>
    </source>
</evidence>
<feature type="domain" description="DUF5623" evidence="1">
    <location>
        <begin position="311"/>
        <end position="417"/>
    </location>
</feature>
<dbReference type="Gene3D" id="1.20.1260.40">
    <property type="match status" value="1"/>
</dbReference>
<dbReference type="Pfam" id="PF18536">
    <property type="entry name" value="DUF5623"/>
    <property type="match status" value="1"/>
</dbReference>
<protein>
    <submittedName>
        <fullName evidence="2">DUF5623 domain-containing protein</fullName>
    </submittedName>
</protein>
<dbReference type="InterPro" id="IPR040531">
    <property type="entry name" value="DUF5623"/>
</dbReference>
<sequence>MATENTRPTTLAGVKRLAKFIKQEQDIPYHDALDGAARKAGFQNFRHAQSVLGASACDQHRVFLTFYWGEHDRSAGSISGPVVRSGRTTFESLLPVPLKDLLPGKSLERTPYLNGFRLEAPDHLELRGDFYDKNEGVRMAEMAALALNFMAATGLRAPLESEMYRPYLNLSKHPDHSSHWYDEESKCEVVLDEPYRPMSQDEIDWAKDHGFYTVGVPWRGIYLAGYTPRLHAVSEAVLSRLVGKLVALEAWLKDQKWTHNSDSYQSQFISPARVLSGKRKPPRIMPTPQGVERAGAVPCGDGMPGHRSLWRPARRMDLNKHLHIGPIMSSLWVSMSWNWTRIGPIRSTLDAWFRNEYEETDLPKKELRRIYDLPKPALISGTANQLTALADVRQTIVEGYQNCKPKRELLEEIDKVERWIRRTQAKQNAKATIRRPEGAA</sequence>
<dbReference type="EMBL" id="JACMYG010000057">
    <property type="protein sequence ID" value="MBC2693543.1"/>
    <property type="molecule type" value="Genomic_DNA"/>
</dbReference>
<reference evidence="2 3" key="1">
    <citation type="submission" date="2020-08" db="EMBL/GenBank/DDBJ databases">
        <title>Pseudomonas sp. nov.</title>
        <authorList>
            <person name="Gieschler S."/>
            <person name="Fiedler G."/>
            <person name="Brinks E."/>
            <person name="Boehnlein C."/>
            <person name="Franz C.M.A.P."/>
            <person name="Kabisch J."/>
        </authorList>
    </citation>
    <scope>NUCLEOTIDE SEQUENCE [LARGE SCALE GENOMIC DNA]</scope>
    <source>
        <strain evidence="2 3">MBT-1</strain>
    </source>
</reference>
<organism evidence="2 3">
    <name type="scientific">Pseudomonas kielensis</name>
    <dbReference type="NCBI Taxonomy" id="2762577"/>
    <lineage>
        <taxon>Bacteria</taxon>
        <taxon>Pseudomonadati</taxon>
        <taxon>Pseudomonadota</taxon>
        <taxon>Gammaproteobacteria</taxon>
        <taxon>Pseudomonadales</taxon>
        <taxon>Pseudomonadaceae</taxon>
        <taxon>Pseudomonas</taxon>
    </lineage>
</organism>
<gene>
    <name evidence="2" type="ORF">H7995_27570</name>
</gene>
<dbReference type="RefSeq" id="WP_185819280.1">
    <property type="nucleotide sequence ID" value="NZ_JACMYG010000057.1"/>
</dbReference>
<dbReference type="Proteomes" id="UP000526003">
    <property type="component" value="Unassembled WGS sequence"/>
</dbReference>
<keyword evidence="3" id="KW-1185">Reference proteome</keyword>
<evidence type="ECO:0000259" key="1">
    <source>
        <dbReference type="Pfam" id="PF18536"/>
    </source>
</evidence>
<name>A0A7X1GKC9_9PSED</name>
<evidence type="ECO:0000313" key="2">
    <source>
        <dbReference type="EMBL" id="MBC2693543.1"/>
    </source>
</evidence>
<comment type="caution">
    <text evidence="2">The sequence shown here is derived from an EMBL/GenBank/DDBJ whole genome shotgun (WGS) entry which is preliminary data.</text>
</comment>